<proteinExistence type="predicted"/>
<organism evidence="1 2">
    <name type="scientific">Rhodovulum iodosum</name>
    <dbReference type="NCBI Taxonomy" id="68291"/>
    <lineage>
        <taxon>Bacteria</taxon>
        <taxon>Pseudomonadati</taxon>
        <taxon>Pseudomonadota</taxon>
        <taxon>Alphaproteobacteria</taxon>
        <taxon>Rhodobacterales</taxon>
        <taxon>Paracoccaceae</taxon>
        <taxon>Rhodovulum</taxon>
    </lineage>
</organism>
<accession>A0ABV3XWC2</accession>
<evidence type="ECO:0000313" key="2">
    <source>
        <dbReference type="Proteomes" id="UP001560019"/>
    </source>
</evidence>
<protein>
    <submittedName>
        <fullName evidence="1">Transposase-like protein</fullName>
    </submittedName>
</protein>
<evidence type="ECO:0000313" key="1">
    <source>
        <dbReference type="EMBL" id="MEX5728667.1"/>
    </source>
</evidence>
<sequence>MAEPSPIKWFETSPDIIRLAVMMYIRGPQSPLIFEDLPHECGVDICHETVRIWWHRLGPIFAAENRNRRTEGMRSSRRRWHPDENFVKINGERHCLRRAVNL</sequence>
<gene>
    <name evidence="1" type="ORF">Ga0609869_002020</name>
</gene>
<dbReference type="EMBL" id="JBEHHI010000002">
    <property type="protein sequence ID" value="MEX5728667.1"/>
    <property type="molecule type" value="Genomic_DNA"/>
</dbReference>
<comment type="caution">
    <text evidence="1">The sequence shown here is derived from an EMBL/GenBank/DDBJ whole genome shotgun (WGS) entry which is preliminary data.</text>
</comment>
<reference evidence="1 2" key="1">
    <citation type="submission" date="2024-06" db="EMBL/GenBank/DDBJ databases">
        <title>Genome of Rhodovulum iodosum, a marine photoferrotroph.</title>
        <authorList>
            <person name="Bianchini G."/>
            <person name="Nikeleit V."/>
            <person name="Kappler A."/>
            <person name="Bryce C."/>
            <person name="Sanchez-Baracaldo P."/>
        </authorList>
    </citation>
    <scope>NUCLEOTIDE SEQUENCE [LARGE SCALE GENOMIC DNA]</scope>
    <source>
        <strain evidence="1 2">UT/N1</strain>
    </source>
</reference>
<dbReference type="Proteomes" id="UP001560019">
    <property type="component" value="Unassembled WGS sequence"/>
</dbReference>
<keyword evidence="2" id="KW-1185">Reference proteome</keyword>
<name>A0ABV3XWC2_9RHOB</name>